<protein>
    <submittedName>
        <fullName evidence="2">Uncharacterized protein</fullName>
    </submittedName>
</protein>
<keyword evidence="3" id="KW-1185">Reference proteome</keyword>
<comment type="caution">
    <text evidence="2">The sequence shown here is derived from an EMBL/GenBank/DDBJ whole genome shotgun (WGS) entry which is preliminary data.</text>
</comment>
<dbReference type="EMBL" id="JBBWRZ010000007">
    <property type="protein sequence ID" value="KAK8231980.1"/>
    <property type="molecule type" value="Genomic_DNA"/>
</dbReference>
<feature type="region of interest" description="Disordered" evidence="1">
    <location>
        <begin position="122"/>
        <end position="219"/>
    </location>
</feature>
<dbReference type="Pfam" id="PF15370">
    <property type="entry name" value="NOPCHAP1"/>
    <property type="match status" value="1"/>
</dbReference>
<feature type="compositionally biased region" description="Acidic residues" evidence="1">
    <location>
        <begin position="63"/>
        <end position="78"/>
    </location>
</feature>
<sequence>MADKPTPSSGPAKELPQRTRAHATMTATPNVKNLTSKTDKLKVDNASDAESDSSELSTSSEEPSSESDDESQAEDSEVEVSALPKPPNAEARKKLYQKSLKKESSLSDRLKAFLPQLAAANEELERDREAGRLGDKSLEQVDENGQYIEMNLGLGVLEEKDPNKMNDSDDESDDGDDESEDKMDTGAKSAENKEQDVLGKLMGKKKNKSGAGIQEVSET</sequence>
<feature type="compositionally biased region" description="Basic and acidic residues" evidence="1">
    <location>
        <begin position="182"/>
        <end position="197"/>
    </location>
</feature>
<reference evidence="2 3" key="1">
    <citation type="submission" date="2024-04" db="EMBL/GenBank/DDBJ databases">
        <title>Phyllosticta paracitricarpa is synonymous to the EU quarantine fungus P. citricarpa based on phylogenomic analyses.</title>
        <authorList>
            <consortium name="Lawrence Berkeley National Laboratory"/>
            <person name="Van Ingen-Buijs V.A."/>
            <person name="Van Westerhoven A.C."/>
            <person name="Haridas S."/>
            <person name="Skiadas P."/>
            <person name="Martin F."/>
            <person name="Groenewald J.Z."/>
            <person name="Crous P.W."/>
            <person name="Seidl M.F."/>
        </authorList>
    </citation>
    <scope>NUCLEOTIDE SEQUENCE [LARGE SCALE GENOMIC DNA]</scope>
    <source>
        <strain evidence="2 3">CBS 123374</strain>
    </source>
</reference>
<evidence type="ECO:0000313" key="2">
    <source>
        <dbReference type="EMBL" id="KAK8231980.1"/>
    </source>
</evidence>
<evidence type="ECO:0000313" key="3">
    <source>
        <dbReference type="Proteomes" id="UP001492380"/>
    </source>
</evidence>
<dbReference type="PANTHER" id="PTHR38489">
    <property type="entry name" value="HISTONE CHAPERONE DOMAIN-CONTAINING PROTEIN"/>
    <property type="match status" value="1"/>
</dbReference>
<dbReference type="InterPro" id="IPR027921">
    <property type="entry name" value="NOPCHAP1"/>
</dbReference>
<feature type="region of interest" description="Disordered" evidence="1">
    <location>
        <begin position="1"/>
        <end position="108"/>
    </location>
</feature>
<dbReference type="PANTHER" id="PTHR38489:SF1">
    <property type="entry name" value="HISTONE CHAPERONE DOMAIN-CONTAINING PROTEIN"/>
    <property type="match status" value="1"/>
</dbReference>
<dbReference type="Proteomes" id="UP001492380">
    <property type="component" value="Unassembled WGS sequence"/>
</dbReference>
<name>A0ABR1YKG6_9PEZI</name>
<organism evidence="2 3">
    <name type="scientific">Phyllosticta capitalensis</name>
    <dbReference type="NCBI Taxonomy" id="121624"/>
    <lineage>
        <taxon>Eukaryota</taxon>
        <taxon>Fungi</taxon>
        <taxon>Dikarya</taxon>
        <taxon>Ascomycota</taxon>
        <taxon>Pezizomycotina</taxon>
        <taxon>Dothideomycetes</taxon>
        <taxon>Dothideomycetes incertae sedis</taxon>
        <taxon>Botryosphaeriales</taxon>
        <taxon>Phyllostictaceae</taxon>
        <taxon>Phyllosticta</taxon>
    </lineage>
</organism>
<feature type="compositionally biased region" description="Basic and acidic residues" evidence="1">
    <location>
        <begin position="123"/>
        <end position="139"/>
    </location>
</feature>
<accession>A0ABR1YKG6</accession>
<gene>
    <name evidence="2" type="ORF">HDK90DRAFT_292302</name>
</gene>
<feature type="compositionally biased region" description="Acidic residues" evidence="1">
    <location>
        <begin position="168"/>
        <end position="181"/>
    </location>
</feature>
<feature type="compositionally biased region" description="Basic and acidic residues" evidence="1">
    <location>
        <begin position="157"/>
        <end position="167"/>
    </location>
</feature>
<proteinExistence type="predicted"/>
<evidence type="ECO:0000256" key="1">
    <source>
        <dbReference type="SAM" id="MobiDB-lite"/>
    </source>
</evidence>
<feature type="compositionally biased region" description="Polar residues" evidence="1">
    <location>
        <begin position="25"/>
        <end position="36"/>
    </location>
</feature>